<name>A0ABS1QRW7_9GAMM</name>
<protein>
    <submittedName>
        <fullName evidence="1">Uncharacterized protein</fullName>
    </submittedName>
</protein>
<proteinExistence type="predicted"/>
<dbReference type="Proteomes" id="UP000638570">
    <property type="component" value="Unassembled WGS sequence"/>
</dbReference>
<dbReference type="RefSeq" id="WP_202083985.1">
    <property type="nucleotide sequence ID" value="NZ_JAERTZ010000018.1"/>
</dbReference>
<sequence length="118" mass="13285">MKVKTLKQIELVTDVRCDVCGCSTVMAEGYSPQFGVLQAAWGYGSPHDGEQYEVELCESCFFEDLAQLCRNRQLHFMFSDDRDWNIPDFGLVKPGSGERRDDAALVPFTGHLLSVFIT</sequence>
<accession>A0ABS1QRW7</accession>
<evidence type="ECO:0000313" key="1">
    <source>
        <dbReference type="EMBL" id="MBL1377282.1"/>
    </source>
</evidence>
<comment type="caution">
    <text evidence="1">The sequence shown here is derived from an EMBL/GenBank/DDBJ whole genome shotgun (WGS) entry which is preliminary data.</text>
</comment>
<evidence type="ECO:0000313" key="2">
    <source>
        <dbReference type="Proteomes" id="UP000638570"/>
    </source>
</evidence>
<reference evidence="2" key="1">
    <citation type="submission" date="2021-01" db="EMBL/GenBank/DDBJ databases">
        <title>Genome public.</title>
        <authorList>
            <person name="Liu C."/>
            <person name="Sun Q."/>
        </authorList>
    </citation>
    <scope>NUCLEOTIDE SEQUENCE [LARGE SCALE GENOMIC DNA]</scope>
    <source>
        <strain evidence="2">CGMCC 1.18722</strain>
    </source>
</reference>
<gene>
    <name evidence="1" type="ORF">JKV55_08055</name>
</gene>
<organism evidence="1 2">
    <name type="scientific">Zobellella iuensis</name>
    <dbReference type="NCBI Taxonomy" id="2803811"/>
    <lineage>
        <taxon>Bacteria</taxon>
        <taxon>Pseudomonadati</taxon>
        <taxon>Pseudomonadota</taxon>
        <taxon>Gammaproteobacteria</taxon>
        <taxon>Aeromonadales</taxon>
        <taxon>Aeromonadaceae</taxon>
        <taxon>Zobellella</taxon>
    </lineage>
</organism>
<dbReference type="EMBL" id="JAERTZ010000018">
    <property type="protein sequence ID" value="MBL1377282.1"/>
    <property type="molecule type" value="Genomic_DNA"/>
</dbReference>
<keyword evidence="2" id="KW-1185">Reference proteome</keyword>